<sequence>MKKIHSVIALLIATGLLLAIPSANATQKWQDIHASTTITNNSYAAGVCKPALSDWRKKNCSSKTCTARWNGQWRNTTDSSIFSSKSYALCGSHMLERSSWREQPLSSRSLTREESKNACKYNNKTVTNGWQYDDVCRDKLDMNTGNLGHVTIIDSIDDANTQEIIKGLKGEASSKKLADGRYIFVLRKYANDPDKLGLVLRRYDRNIIQPTGQVCKNDKYSYADNIRKTVSKGNPGHVRHSQLNGGWNPVYSAGELWVKNGQIIVVSNESGHFKPTKASLDAVKETLDYLSVPTQNIHFYDFEKDKEALETYKKQCAGGKIQGWDECL</sequence>
<accession>C3X8J7</accession>
<proteinExistence type="predicted"/>
<protein>
    <submittedName>
        <fullName evidence="2">Uncharacterized protein</fullName>
    </submittedName>
</protein>
<dbReference type="AlphaFoldDB" id="C3X8J7"/>
<dbReference type="OrthoDB" id="197187at2"/>
<feature type="chain" id="PRO_5030166971" evidence="1">
    <location>
        <begin position="26"/>
        <end position="328"/>
    </location>
</feature>
<reference evidence="2 3" key="1">
    <citation type="submission" date="2009-02" db="EMBL/GenBank/DDBJ databases">
        <title>The Genome Sequence of Oxalobacter formigenes OXCC13.</title>
        <authorList>
            <consortium name="The Broad Institute Genome Sequencing Platform"/>
            <person name="Ward D."/>
            <person name="Young S.K."/>
            <person name="Kodira C.D."/>
            <person name="Zeng Q."/>
            <person name="Koehrsen M."/>
            <person name="Alvarado L."/>
            <person name="Berlin A."/>
            <person name="Borenstein D."/>
            <person name="Chen Z."/>
            <person name="Engels R."/>
            <person name="Freedman E."/>
            <person name="Gellesch M."/>
            <person name="Goldberg J."/>
            <person name="Griggs A."/>
            <person name="Gujja S."/>
            <person name="Heiman D."/>
            <person name="Hepburn T."/>
            <person name="Howarth C."/>
            <person name="Jen D."/>
            <person name="Larson L."/>
            <person name="Lewis B."/>
            <person name="Mehta T."/>
            <person name="Park D."/>
            <person name="Pearson M."/>
            <person name="Roberts A."/>
            <person name="Saif S."/>
            <person name="Shea T."/>
            <person name="Shenoy N."/>
            <person name="Sisk P."/>
            <person name="Stolte C."/>
            <person name="Sykes S."/>
            <person name="Walk T."/>
            <person name="White J."/>
            <person name="Yandava C."/>
            <person name="Allison M.J."/>
            <person name="Lander E."/>
            <person name="Nusbaum C."/>
            <person name="Galagan J."/>
            <person name="Birren B."/>
        </authorList>
    </citation>
    <scope>NUCLEOTIDE SEQUENCE [LARGE SCALE GENOMIC DNA]</scope>
    <source>
        <strain evidence="2 3">OXCC13</strain>
    </source>
</reference>
<dbReference type="GeneID" id="77135537"/>
<evidence type="ECO:0000256" key="1">
    <source>
        <dbReference type="SAM" id="SignalP"/>
    </source>
</evidence>
<dbReference type="EMBL" id="GG658170">
    <property type="protein sequence ID" value="EEO29523.1"/>
    <property type="molecule type" value="Genomic_DNA"/>
</dbReference>
<keyword evidence="1" id="KW-0732">Signal</keyword>
<keyword evidence="3" id="KW-1185">Reference proteome</keyword>
<organism evidence="2 3">
    <name type="scientific">Oxalobacter formigenes OXCC13</name>
    <dbReference type="NCBI Taxonomy" id="556269"/>
    <lineage>
        <taxon>Bacteria</taxon>
        <taxon>Pseudomonadati</taxon>
        <taxon>Pseudomonadota</taxon>
        <taxon>Betaproteobacteria</taxon>
        <taxon>Burkholderiales</taxon>
        <taxon>Oxalobacteraceae</taxon>
        <taxon>Oxalobacter</taxon>
    </lineage>
</organism>
<feature type="signal peptide" evidence="1">
    <location>
        <begin position="1"/>
        <end position="25"/>
    </location>
</feature>
<name>C3X8J7_OXAFO</name>
<dbReference type="HOGENOM" id="CLU_846884_0_0_4"/>
<evidence type="ECO:0000313" key="3">
    <source>
        <dbReference type="Proteomes" id="UP000005089"/>
    </source>
</evidence>
<gene>
    <name evidence="2" type="ORF">OFBG_00551</name>
</gene>
<dbReference type="Proteomes" id="UP000005089">
    <property type="component" value="Unassembled WGS sequence"/>
</dbReference>
<evidence type="ECO:0000313" key="2">
    <source>
        <dbReference type="EMBL" id="EEO29523.1"/>
    </source>
</evidence>
<dbReference type="RefSeq" id="WP_005880076.1">
    <property type="nucleotide sequence ID" value="NZ_CP019430.1"/>
</dbReference>